<name>F3PP25_9BACE</name>
<evidence type="ECO:0000256" key="4">
    <source>
        <dbReference type="ARBA" id="ARBA00022989"/>
    </source>
</evidence>
<dbReference type="RefSeq" id="WP_009123725.1">
    <property type="nucleotide sequence ID" value="NZ_GL882610.1"/>
</dbReference>
<keyword evidence="2" id="KW-1003">Cell membrane</keyword>
<dbReference type="GO" id="GO:0005886">
    <property type="term" value="C:plasma membrane"/>
    <property type="evidence" value="ECO:0007669"/>
    <property type="project" value="UniProtKB-SubCell"/>
</dbReference>
<gene>
    <name evidence="7" type="ORF">HMPREF9446_00465</name>
</gene>
<keyword evidence="8" id="KW-1185">Reference proteome</keyword>
<evidence type="ECO:0000256" key="5">
    <source>
        <dbReference type="ARBA" id="ARBA00023136"/>
    </source>
</evidence>
<dbReference type="AlphaFoldDB" id="F3PP25"/>
<protein>
    <submittedName>
        <fullName evidence="7">Polysaccharide biosynthesis protein</fullName>
    </submittedName>
</protein>
<comment type="caution">
    <text evidence="7">The sequence shown here is derived from an EMBL/GenBank/DDBJ whole genome shotgun (WGS) entry which is preliminary data.</text>
</comment>
<feature type="transmembrane region" description="Helical" evidence="6">
    <location>
        <begin position="345"/>
        <end position="364"/>
    </location>
</feature>
<dbReference type="InterPro" id="IPR050833">
    <property type="entry name" value="Poly_Biosynth_Transport"/>
</dbReference>
<feature type="transmembrane region" description="Helical" evidence="6">
    <location>
        <begin position="224"/>
        <end position="250"/>
    </location>
</feature>
<feature type="transmembrane region" description="Helical" evidence="6">
    <location>
        <begin position="399"/>
        <end position="417"/>
    </location>
</feature>
<feature type="transmembrane region" description="Helical" evidence="6">
    <location>
        <begin position="262"/>
        <end position="286"/>
    </location>
</feature>
<dbReference type="HOGENOM" id="CLU_042154_2_0_10"/>
<feature type="transmembrane region" description="Helical" evidence="6">
    <location>
        <begin position="160"/>
        <end position="178"/>
    </location>
</feature>
<sequence length="495" mass="54954">MADSVSYKNILKTTFLFGFVQVFNIIVKVGINKVVALLLGAEGLGIISLFQTSINMVKTGAGLGINQSAVRDISEAYGSGNSKNCSETISFVKRIIWFTCGLGLVLMVVLSPILSNYSFGNYDYVFSYVLLSVAVAATIFNDGLRAILTGTRQLRSLAKASILGAFVGLFIALPFYFLWGIQGIAPSLVFSAIATLVISCFYVKKVECFSLCMSIKEVFVRSFPMIKMGISLMLLSFMLEVTNFIVASYISNYGGLGVLGYYQSGITIIGSYFGIIITAMSTEYYPRISAVNKDNQKLNDAVNSQSEVGLLLALPLVVLFVFLSPLFLTFLYSSDFIVVSQYIDYAILGTIVIICSNSMGMILLAKQRSKLFLTSSLMINLAVLVFYILLYQYCGLKGLGIAYFLSGFIQLVVFNYIMKWKFSISFNWSVILKIFVVLSFAFLSKQARDIEADWMRYLVGSMLLITSCCYSLYYVHKQMRINIVASLKNEIKKHL</sequence>
<dbReference type="PANTHER" id="PTHR30250">
    <property type="entry name" value="PST FAMILY PREDICTED COLANIC ACID TRANSPORTER"/>
    <property type="match status" value="1"/>
</dbReference>
<feature type="transmembrane region" description="Helical" evidence="6">
    <location>
        <begin position="184"/>
        <end position="203"/>
    </location>
</feature>
<comment type="subcellular location">
    <subcellularLocation>
        <location evidence="1">Cell membrane</location>
        <topology evidence="1">Multi-pass membrane protein</topology>
    </subcellularLocation>
</comment>
<feature type="transmembrane region" description="Helical" evidence="6">
    <location>
        <begin position="307"/>
        <end position="333"/>
    </location>
</feature>
<feature type="transmembrane region" description="Helical" evidence="6">
    <location>
        <begin position="424"/>
        <end position="442"/>
    </location>
</feature>
<organism evidence="7 8">
    <name type="scientific">Bacteroides fluxus YIT 12057</name>
    <dbReference type="NCBI Taxonomy" id="763034"/>
    <lineage>
        <taxon>Bacteria</taxon>
        <taxon>Pseudomonadati</taxon>
        <taxon>Bacteroidota</taxon>
        <taxon>Bacteroidia</taxon>
        <taxon>Bacteroidales</taxon>
        <taxon>Bacteroidaceae</taxon>
        <taxon>Bacteroides</taxon>
    </lineage>
</organism>
<proteinExistence type="predicted"/>
<feature type="transmembrane region" description="Helical" evidence="6">
    <location>
        <begin position="371"/>
        <end position="393"/>
    </location>
</feature>
<feature type="transmembrane region" description="Helical" evidence="6">
    <location>
        <begin position="126"/>
        <end position="148"/>
    </location>
</feature>
<dbReference type="STRING" id="763034.HMPREF9446_00465"/>
<evidence type="ECO:0000256" key="3">
    <source>
        <dbReference type="ARBA" id="ARBA00022692"/>
    </source>
</evidence>
<evidence type="ECO:0000256" key="2">
    <source>
        <dbReference type="ARBA" id="ARBA00022475"/>
    </source>
</evidence>
<dbReference type="GeneID" id="86048264"/>
<evidence type="ECO:0000313" key="8">
    <source>
        <dbReference type="Proteomes" id="UP000003416"/>
    </source>
</evidence>
<evidence type="ECO:0000256" key="6">
    <source>
        <dbReference type="SAM" id="Phobius"/>
    </source>
</evidence>
<keyword evidence="3 6" id="KW-0812">Transmembrane</keyword>
<keyword evidence="5 6" id="KW-0472">Membrane</keyword>
<keyword evidence="4 6" id="KW-1133">Transmembrane helix</keyword>
<dbReference type="Proteomes" id="UP000003416">
    <property type="component" value="Unassembled WGS sequence"/>
</dbReference>
<feature type="transmembrane region" description="Helical" evidence="6">
    <location>
        <begin position="95"/>
        <end position="114"/>
    </location>
</feature>
<evidence type="ECO:0000313" key="7">
    <source>
        <dbReference type="EMBL" id="EGF59393.1"/>
    </source>
</evidence>
<reference evidence="7 8" key="1">
    <citation type="submission" date="2011-02" db="EMBL/GenBank/DDBJ databases">
        <authorList>
            <person name="Weinstock G."/>
            <person name="Sodergren E."/>
            <person name="Clifton S."/>
            <person name="Fulton L."/>
            <person name="Fulton B."/>
            <person name="Courtney L."/>
            <person name="Fronick C."/>
            <person name="Harrison M."/>
            <person name="Strong C."/>
            <person name="Farmer C."/>
            <person name="Delahaunty K."/>
            <person name="Markovic C."/>
            <person name="Hall O."/>
            <person name="Minx P."/>
            <person name="Tomlinson C."/>
            <person name="Mitreva M."/>
            <person name="Hou S."/>
            <person name="Chen J."/>
            <person name="Wollam A."/>
            <person name="Pepin K.H."/>
            <person name="Johnson M."/>
            <person name="Bhonagiri V."/>
            <person name="Zhang X."/>
            <person name="Suruliraj S."/>
            <person name="Warren W."/>
            <person name="Chinwalla A."/>
            <person name="Mardis E.R."/>
            <person name="Wilson R.K."/>
        </authorList>
    </citation>
    <scope>NUCLEOTIDE SEQUENCE [LARGE SCALE GENOMIC DNA]</scope>
    <source>
        <strain evidence="7 8">YIT 12057</strain>
    </source>
</reference>
<accession>F3PP25</accession>
<dbReference type="EMBL" id="AFBN01000009">
    <property type="protein sequence ID" value="EGF59393.1"/>
    <property type="molecule type" value="Genomic_DNA"/>
</dbReference>
<dbReference type="eggNOG" id="COG2244">
    <property type="taxonomic scope" value="Bacteria"/>
</dbReference>
<dbReference type="Pfam" id="PF13440">
    <property type="entry name" value="Polysacc_synt_3"/>
    <property type="match status" value="1"/>
</dbReference>
<feature type="transmembrane region" description="Helical" evidence="6">
    <location>
        <begin position="454"/>
        <end position="475"/>
    </location>
</feature>
<dbReference type="PANTHER" id="PTHR30250:SF11">
    <property type="entry name" value="O-ANTIGEN TRANSPORTER-RELATED"/>
    <property type="match status" value="1"/>
</dbReference>
<evidence type="ECO:0000256" key="1">
    <source>
        <dbReference type="ARBA" id="ARBA00004651"/>
    </source>
</evidence>